<dbReference type="InterPro" id="IPR007712">
    <property type="entry name" value="RelE/ParE_toxin"/>
</dbReference>
<protein>
    <submittedName>
        <fullName evidence="2">Addiction module toxin, RelE/StbE family</fullName>
    </submittedName>
</protein>
<dbReference type="EMBL" id="LCFQ01000001">
    <property type="protein sequence ID" value="KKS99011.1"/>
    <property type="molecule type" value="Genomic_DNA"/>
</dbReference>
<gene>
    <name evidence="2" type="ORF">UV74_C0001G0121</name>
</gene>
<proteinExistence type="predicted"/>
<evidence type="ECO:0000313" key="2">
    <source>
        <dbReference type="EMBL" id="KKS99011.1"/>
    </source>
</evidence>
<keyword evidence="1" id="KW-1277">Toxin-antitoxin system</keyword>
<organism evidence="2 3">
    <name type="scientific">Candidatus Woesebacteria bacterium GW2011_GWB1_43_14</name>
    <dbReference type="NCBI Taxonomy" id="1618578"/>
    <lineage>
        <taxon>Bacteria</taxon>
        <taxon>Candidatus Woeseibacteriota</taxon>
    </lineage>
</organism>
<sequence>MKLYLSLKAKKQLGKLPTSERRKIEKKFLNLSQDPFLGKKLSGEFKDCWSLKAWPYRVIYVVDIKKKSVFISSILHRQGAYN</sequence>
<dbReference type="Pfam" id="PF05016">
    <property type="entry name" value="ParE_toxin"/>
    <property type="match status" value="1"/>
</dbReference>
<dbReference type="SUPFAM" id="SSF143011">
    <property type="entry name" value="RelE-like"/>
    <property type="match status" value="1"/>
</dbReference>
<accession>A0A0G1FVI8</accession>
<reference evidence="2 3" key="1">
    <citation type="journal article" date="2015" name="Nature">
        <title>rRNA introns, odd ribosomes, and small enigmatic genomes across a large radiation of phyla.</title>
        <authorList>
            <person name="Brown C.T."/>
            <person name="Hug L.A."/>
            <person name="Thomas B.C."/>
            <person name="Sharon I."/>
            <person name="Castelle C.J."/>
            <person name="Singh A."/>
            <person name="Wilkins M.J."/>
            <person name="Williams K.H."/>
            <person name="Banfield J.F."/>
        </authorList>
    </citation>
    <scope>NUCLEOTIDE SEQUENCE [LARGE SCALE GENOMIC DNA]</scope>
</reference>
<name>A0A0G1FVI8_9BACT</name>
<dbReference type="Gene3D" id="3.30.2310.20">
    <property type="entry name" value="RelE-like"/>
    <property type="match status" value="1"/>
</dbReference>
<evidence type="ECO:0000256" key="1">
    <source>
        <dbReference type="ARBA" id="ARBA00022649"/>
    </source>
</evidence>
<evidence type="ECO:0000313" key="3">
    <source>
        <dbReference type="Proteomes" id="UP000034090"/>
    </source>
</evidence>
<dbReference type="AlphaFoldDB" id="A0A0G1FVI8"/>
<dbReference type="Proteomes" id="UP000034090">
    <property type="component" value="Unassembled WGS sequence"/>
</dbReference>
<dbReference type="STRING" id="1618578.UV74_C0001G0121"/>
<comment type="caution">
    <text evidence="2">The sequence shown here is derived from an EMBL/GenBank/DDBJ whole genome shotgun (WGS) entry which is preliminary data.</text>
</comment>
<dbReference type="InterPro" id="IPR035093">
    <property type="entry name" value="RelE/ParE_toxin_dom_sf"/>
</dbReference>